<comment type="caution">
    <text evidence="2">The sequence shown here is derived from an EMBL/GenBank/DDBJ whole genome shotgun (WGS) entry which is preliminary data.</text>
</comment>
<gene>
    <name evidence="2" type="ORF">PV327_003331</name>
</gene>
<reference evidence="2" key="1">
    <citation type="journal article" date="2023" name="bioRxiv">
        <title>Scaffold-level genome assemblies of two parasitoid biocontrol wasps reveal the parthenogenesis mechanism and an associated novel virus.</title>
        <authorList>
            <person name="Inwood S."/>
            <person name="Skelly J."/>
            <person name="Guhlin J."/>
            <person name="Harrop T."/>
            <person name="Goldson S."/>
            <person name="Dearden P."/>
        </authorList>
    </citation>
    <scope>NUCLEOTIDE SEQUENCE</scope>
    <source>
        <strain evidence="2">Lincoln</strain>
        <tissue evidence="2">Whole body</tissue>
    </source>
</reference>
<dbReference type="EMBL" id="JAQQBR010000002">
    <property type="protein sequence ID" value="KAK0181009.1"/>
    <property type="molecule type" value="Genomic_DNA"/>
</dbReference>
<name>A0AA39G5E3_MICHY</name>
<keyword evidence="3" id="KW-1185">Reference proteome</keyword>
<evidence type="ECO:0000313" key="2">
    <source>
        <dbReference type="EMBL" id="KAK0181009.1"/>
    </source>
</evidence>
<organism evidence="2 3">
    <name type="scientific">Microctonus hyperodae</name>
    <name type="common">Parasitoid wasp</name>
    <dbReference type="NCBI Taxonomy" id="165561"/>
    <lineage>
        <taxon>Eukaryota</taxon>
        <taxon>Metazoa</taxon>
        <taxon>Ecdysozoa</taxon>
        <taxon>Arthropoda</taxon>
        <taxon>Hexapoda</taxon>
        <taxon>Insecta</taxon>
        <taxon>Pterygota</taxon>
        <taxon>Neoptera</taxon>
        <taxon>Endopterygota</taxon>
        <taxon>Hymenoptera</taxon>
        <taxon>Apocrita</taxon>
        <taxon>Ichneumonoidea</taxon>
        <taxon>Braconidae</taxon>
        <taxon>Euphorinae</taxon>
        <taxon>Microctonus</taxon>
    </lineage>
</organism>
<evidence type="ECO:0000313" key="3">
    <source>
        <dbReference type="Proteomes" id="UP001168972"/>
    </source>
</evidence>
<feature type="signal peptide" evidence="1">
    <location>
        <begin position="1"/>
        <end position="23"/>
    </location>
</feature>
<accession>A0AA39G5E3</accession>
<protein>
    <submittedName>
        <fullName evidence="2">Uncharacterized protein</fullName>
    </submittedName>
</protein>
<dbReference type="AlphaFoldDB" id="A0AA39G5E3"/>
<dbReference type="Proteomes" id="UP001168972">
    <property type="component" value="Unassembled WGS sequence"/>
</dbReference>
<evidence type="ECO:0000256" key="1">
    <source>
        <dbReference type="SAM" id="SignalP"/>
    </source>
</evidence>
<keyword evidence="1" id="KW-0732">Signal</keyword>
<sequence length="149" mass="16554">MKAIIVIETLAILALINFALSLALPKSFNEVIFTEINPNVNRAETMESLKSLDTNGLIDTMSVGNFLQSRLQKRSGARRKIGSELGKAIGNALKESMNFVQTPDLKDAKKYLNDDDNYSKITGYQLGKVTHAIYSGKFADMLQKKKIIK</sequence>
<reference evidence="2" key="2">
    <citation type="submission" date="2023-03" db="EMBL/GenBank/DDBJ databases">
        <authorList>
            <person name="Inwood S.N."/>
            <person name="Skelly J.G."/>
            <person name="Guhlin J."/>
            <person name="Harrop T.W.R."/>
            <person name="Goldson S.G."/>
            <person name="Dearden P.K."/>
        </authorList>
    </citation>
    <scope>NUCLEOTIDE SEQUENCE</scope>
    <source>
        <strain evidence="2">Lincoln</strain>
        <tissue evidence="2">Whole body</tissue>
    </source>
</reference>
<feature type="chain" id="PRO_5041253043" evidence="1">
    <location>
        <begin position="24"/>
        <end position="149"/>
    </location>
</feature>
<proteinExistence type="predicted"/>